<dbReference type="InterPro" id="IPR001660">
    <property type="entry name" value="SAM"/>
</dbReference>
<evidence type="ECO:0008006" key="9">
    <source>
        <dbReference type="Google" id="ProtNLM"/>
    </source>
</evidence>
<evidence type="ECO:0000313" key="8">
    <source>
        <dbReference type="Proteomes" id="UP000694580"/>
    </source>
</evidence>
<dbReference type="CDD" id="cd11822">
    <property type="entry name" value="SH3_SASH_like"/>
    <property type="match status" value="1"/>
</dbReference>
<dbReference type="InterPro" id="IPR021090">
    <property type="entry name" value="SPIDER"/>
</dbReference>
<feature type="compositionally biased region" description="Basic residues" evidence="4">
    <location>
        <begin position="177"/>
        <end position="189"/>
    </location>
</feature>
<evidence type="ECO:0000256" key="2">
    <source>
        <dbReference type="ARBA" id="ARBA00022553"/>
    </source>
</evidence>
<protein>
    <recommendedName>
        <fullName evidence="9">SAM domain-containing protein</fullName>
    </recommendedName>
</protein>
<feature type="region of interest" description="Disordered" evidence="4">
    <location>
        <begin position="171"/>
        <end position="245"/>
    </location>
</feature>
<dbReference type="InterPro" id="IPR001452">
    <property type="entry name" value="SH3_domain"/>
</dbReference>
<dbReference type="Pfam" id="PF12485">
    <property type="entry name" value="SPIDER"/>
    <property type="match status" value="1"/>
</dbReference>
<dbReference type="PANTHER" id="PTHR12301">
    <property type="entry name" value="SAM-DOMAIN, SH3 AND NUCLEAR LOCALIZATION SIGNALS PROTEIN RELATED"/>
    <property type="match status" value="1"/>
</dbReference>
<dbReference type="Gene3D" id="2.30.30.40">
    <property type="entry name" value="SH3 Domains"/>
    <property type="match status" value="1"/>
</dbReference>
<keyword evidence="1 3" id="KW-0728">SH3 domain</keyword>
<gene>
    <name evidence="7" type="primary">samsn1a</name>
</gene>
<feature type="compositionally biased region" description="Polar residues" evidence="4">
    <location>
        <begin position="215"/>
        <end position="229"/>
    </location>
</feature>
<feature type="domain" description="SAM" evidence="6">
    <location>
        <begin position="517"/>
        <end position="581"/>
    </location>
</feature>
<reference evidence="7" key="3">
    <citation type="submission" date="2025-09" db="UniProtKB">
        <authorList>
            <consortium name="Ensembl"/>
        </authorList>
    </citation>
    <scope>IDENTIFICATION</scope>
</reference>
<keyword evidence="8" id="KW-1185">Reference proteome</keyword>
<evidence type="ECO:0000259" key="5">
    <source>
        <dbReference type="PROSITE" id="PS50002"/>
    </source>
</evidence>
<evidence type="ECO:0000256" key="3">
    <source>
        <dbReference type="PROSITE-ProRule" id="PRU00192"/>
    </source>
</evidence>
<dbReference type="PROSITE" id="PS50105">
    <property type="entry name" value="SAM_DOMAIN"/>
    <property type="match status" value="1"/>
</dbReference>
<sequence length="629" mass="70343">MNLFCFSLEGSTDSLYEAVQNSDSSRVYTIPTRSRSPESPLGYSAECPVTVEVSQMTSNTSMKKKKSGLVPKSVSDSEALDNAVGANAAWLPSSKQEDLVHTKNNQNEVLRKTLNHSELQIRQEKIWLKNVTEADKDQPIRRDCYDRQTLNQKQQEANNRQGYLTLSVNSGMEEIRRTKRRSQRVRKKGAPNGTEGSRHKRPTANAGNLEAGTPPTVTSMVQDSSTRTHTMGPRGGHGQVRGQRWSNPAEDWGSSYHTCHRSLTESLTEYHVHSRDFTLPRDRPVPPAVHRSITDTDIRQKPNLRSTSFGRFDALRHPQSPSKPEENSAAEDGSAAPDGCNQGRHGGLGKKMKSMYRIMGRKHVKSFSEETADENDRTRNAETESTEKHSVNASNSLESLCSGQSSTSGVTSSSDGSGTRDSLRLEEETPSSRLFCGRARVHTDFVPSPYDTDSLKLKVGDIINIISKPPMGIWTGLLNNKVGSFKFIYADVLPEKEEKEEEEEPAKKRPQRICRKPQPRSLLELLEQLQLEDYASSLLINGYQTVEDLRHLKERHLTELNIVNPEHRYRLLAAAQFHYQAGGDDVGECKGNKEDEEKDCPRDSGCFIPSECPDNKEDVESQAADTPVY</sequence>
<dbReference type="SUPFAM" id="SSF47769">
    <property type="entry name" value="SAM/Pointed domain"/>
    <property type="match status" value="1"/>
</dbReference>
<dbReference type="PROSITE" id="PS50002">
    <property type="entry name" value="SH3"/>
    <property type="match status" value="1"/>
</dbReference>
<dbReference type="Proteomes" id="UP000694580">
    <property type="component" value="Chromosome 13"/>
</dbReference>
<name>A0AAY4D5V2_9TELE</name>
<feature type="domain" description="SH3" evidence="5">
    <location>
        <begin position="434"/>
        <end position="495"/>
    </location>
</feature>
<feature type="compositionally biased region" description="Low complexity" evidence="4">
    <location>
        <begin position="402"/>
        <end position="420"/>
    </location>
</feature>
<dbReference type="GeneID" id="114802077"/>
<evidence type="ECO:0000256" key="4">
    <source>
        <dbReference type="SAM" id="MobiDB-lite"/>
    </source>
</evidence>
<keyword evidence="2" id="KW-0597">Phosphoprotein</keyword>
<reference evidence="7" key="2">
    <citation type="submission" date="2025-08" db="UniProtKB">
        <authorList>
            <consortium name="Ensembl"/>
        </authorList>
    </citation>
    <scope>IDENTIFICATION</scope>
</reference>
<dbReference type="Pfam" id="PF00536">
    <property type="entry name" value="SAM_1"/>
    <property type="match status" value="1"/>
</dbReference>
<feature type="compositionally biased region" description="Polar residues" evidence="4">
    <location>
        <begin position="391"/>
        <end position="401"/>
    </location>
</feature>
<organism evidence="7 8">
    <name type="scientific">Denticeps clupeoides</name>
    <name type="common">denticle herring</name>
    <dbReference type="NCBI Taxonomy" id="299321"/>
    <lineage>
        <taxon>Eukaryota</taxon>
        <taxon>Metazoa</taxon>
        <taxon>Chordata</taxon>
        <taxon>Craniata</taxon>
        <taxon>Vertebrata</taxon>
        <taxon>Euteleostomi</taxon>
        <taxon>Actinopterygii</taxon>
        <taxon>Neopterygii</taxon>
        <taxon>Teleostei</taxon>
        <taxon>Clupei</taxon>
        <taxon>Clupeiformes</taxon>
        <taxon>Denticipitoidei</taxon>
        <taxon>Denticipitidae</taxon>
        <taxon>Denticeps</taxon>
    </lineage>
</organism>
<reference evidence="7 8" key="1">
    <citation type="submission" date="2020-06" db="EMBL/GenBank/DDBJ databases">
        <authorList>
            <consortium name="Wellcome Sanger Institute Data Sharing"/>
        </authorList>
    </citation>
    <scope>NUCLEOTIDE SEQUENCE [LARGE SCALE GENOMIC DNA]</scope>
</reference>
<dbReference type="InterPro" id="IPR051725">
    <property type="entry name" value="SAM-SH3_domain_protein"/>
</dbReference>
<dbReference type="RefSeq" id="XP_028856557.1">
    <property type="nucleotide sequence ID" value="XM_029000724.1"/>
</dbReference>
<feature type="region of interest" description="Disordered" evidence="4">
    <location>
        <begin position="277"/>
        <end position="350"/>
    </location>
</feature>
<dbReference type="GeneTree" id="ENSGT00940000157806"/>
<feature type="region of interest" description="Disordered" evidence="4">
    <location>
        <begin position="362"/>
        <end position="429"/>
    </location>
</feature>
<dbReference type="SMART" id="SM00326">
    <property type="entry name" value="SH3"/>
    <property type="match status" value="1"/>
</dbReference>
<feature type="compositionally biased region" description="Basic and acidic residues" evidence="4">
    <location>
        <begin position="374"/>
        <end position="390"/>
    </location>
</feature>
<evidence type="ECO:0000259" key="6">
    <source>
        <dbReference type="PROSITE" id="PS50105"/>
    </source>
</evidence>
<accession>A0AAY4D5V2</accession>
<dbReference type="InterPro" id="IPR013761">
    <property type="entry name" value="SAM/pointed_sf"/>
</dbReference>
<evidence type="ECO:0000313" key="7">
    <source>
        <dbReference type="Ensembl" id="ENSDCDP00010040882.1"/>
    </source>
</evidence>
<proteinExistence type="predicted"/>
<dbReference type="PANTHER" id="PTHR12301:SF4">
    <property type="entry name" value="SAM DOMAIN-CONTAINING PROTEIN SAMSN-1"/>
    <property type="match status" value="1"/>
</dbReference>
<dbReference type="AlphaFoldDB" id="A0AAY4D5V2"/>
<dbReference type="SMART" id="SM00454">
    <property type="entry name" value="SAM"/>
    <property type="match status" value="1"/>
</dbReference>
<dbReference type="Ensembl" id="ENSDCDT00010050802.1">
    <property type="protein sequence ID" value="ENSDCDP00010040882.1"/>
    <property type="gene ID" value="ENSDCDG00010026045.1"/>
</dbReference>
<evidence type="ECO:0000256" key="1">
    <source>
        <dbReference type="ARBA" id="ARBA00022443"/>
    </source>
</evidence>
<dbReference type="SUPFAM" id="SSF50044">
    <property type="entry name" value="SH3-domain"/>
    <property type="match status" value="1"/>
</dbReference>
<dbReference type="Gene3D" id="1.10.150.50">
    <property type="entry name" value="Transcription Factor, Ets-1"/>
    <property type="match status" value="1"/>
</dbReference>
<dbReference type="InterPro" id="IPR036028">
    <property type="entry name" value="SH3-like_dom_sf"/>
</dbReference>